<reference evidence="1 2" key="2">
    <citation type="journal article" date="2019" name="G3 (Bethesda)">
        <title>Hybrid Assembly of the Genome of the Entomopathogenic Nematode Steinernema carpocapsae Identifies the X-Chromosome.</title>
        <authorList>
            <person name="Serra L."/>
            <person name="Macchietto M."/>
            <person name="Macias-Munoz A."/>
            <person name="McGill C.J."/>
            <person name="Rodriguez I.M."/>
            <person name="Rodriguez B."/>
            <person name="Murad R."/>
            <person name="Mortazavi A."/>
        </authorList>
    </citation>
    <scope>NUCLEOTIDE SEQUENCE [LARGE SCALE GENOMIC DNA]</scope>
    <source>
        <strain evidence="1 2">ALL</strain>
    </source>
</reference>
<reference evidence="1 2" key="1">
    <citation type="journal article" date="2015" name="Genome Biol.">
        <title>Comparative genomics of Steinernema reveals deeply conserved gene regulatory networks.</title>
        <authorList>
            <person name="Dillman A.R."/>
            <person name="Macchietto M."/>
            <person name="Porter C.F."/>
            <person name="Rogers A."/>
            <person name="Williams B."/>
            <person name="Antoshechkin I."/>
            <person name="Lee M.M."/>
            <person name="Goodwin Z."/>
            <person name="Lu X."/>
            <person name="Lewis E.E."/>
            <person name="Goodrich-Blair H."/>
            <person name="Stock S.P."/>
            <person name="Adams B.J."/>
            <person name="Sternberg P.W."/>
            <person name="Mortazavi A."/>
        </authorList>
    </citation>
    <scope>NUCLEOTIDE SEQUENCE [LARGE SCALE GENOMIC DNA]</scope>
    <source>
        <strain evidence="1 2">ALL</strain>
    </source>
</reference>
<gene>
    <name evidence="1" type="ORF">L596_029979</name>
</gene>
<dbReference type="Proteomes" id="UP000298663">
    <property type="component" value="Unassembled WGS sequence"/>
</dbReference>
<keyword evidence="2" id="KW-1185">Reference proteome</keyword>
<dbReference type="EMBL" id="AZBU02000013">
    <property type="protein sequence ID" value="TKR58550.1"/>
    <property type="molecule type" value="Genomic_DNA"/>
</dbReference>
<proteinExistence type="predicted"/>
<organism evidence="1 2">
    <name type="scientific">Steinernema carpocapsae</name>
    <name type="common">Entomopathogenic nematode</name>
    <dbReference type="NCBI Taxonomy" id="34508"/>
    <lineage>
        <taxon>Eukaryota</taxon>
        <taxon>Metazoa</taxon>
        <taxon>Ecdysozoa</taxon>
        <taxon>Nematoda</taxon>
        <taxon>Chromadorea</taxon>
        <taxon>Rhabditida</taxon>
        <taxon>Tylenchina</taxon>
        <taxon>Panagrolaimomorpha</taxon>
        <taxon>Strongyloidoidea</taxon>
        <taxon>Steinernematidae</taxon>
        <taxon>Steinernema</taxon>
    </lineage>
</organism>
<comment type="caution">
    <text evidence="1">The sequence shown here is derived from an EMBL/GenBank/DDBJ whole genome shotgun (WGS) entry which is preliminary data.</text>
</comment>
<evidence type="ECO:0000313" key="2">
    <source>
        <dbReference type="Proteomes" id="UP000298663"/>
    </source>
</evidence>
<dbReference type="AlphaFoldDB" id="A0A4U5LRD8"/>
<name>A0A4U5LRD8_STECR</name>
<evidence type="ECO:0000313" key="1">
    <source>
        <dbReference type="EMBL" id="TKR58550.1"/>
    </source>
</evidence>
<accession>A0A4U5LRD8</accession>
<sequence length="95" mass="11035">MAESDALNDKFRGALTIFSRSFFEFRFVFITSAVIPGIKSAKMLTDKQKQMHLEAKKTMAQQKKTEDLLLQAKLEKQRRKDVFNSIQKLIDPVNR</sequence>
<protein>
    <submittedName>
        <fullName evidence="1">Uncharacterized protein</fullName>
    </submittedName>
</protein>